<dbReference type="GO" id="GO:0005737">
    <property type="term" value="C:cytoplasm"/>
    <property type="evidence" value="ECO:0007669"/>
    <property type="project" value="UniProtKB-SubCell"/>
</dbReference>
<dbReference type="InterPro" id="IPR016181">
    <property type="entry name" value="Acyl_CoA_acyltransferase"/>
</dbReference>
<evidence type="ECO:0000256" key="2">
    <source>
        <dbReference type="ARBA" id="ARBA00009145"/>
    </source>
</evidence>
<comment type="similarity">
    <text evidence="2 8">Belongs to the acetyltransferase family. ArgA subfamily.</text>
</comment>
<dbReference type="SUPFAM" id="SSF53633">
    <property type="entry name" value="Carbamate kinase-like"/>
    <property type="match status" value="1"/>
</dbReference>
<dbReference type="InterPro" id="IPR010167">
    <property type="entry name" value="NH2A_AcTrfase"/>
</dbReference>
<comment type="caution">
    <text evidence="11">The sequence shown here is derived from an EMBL/GenBank/DDBJ whole genome shotgun (WGS) entry which is preliminary data.</text>
</comment>
<keyword evidence="5 8" id="KW-0808">Transferase</keyword>
<dbReference type="GO" id="GO:0004042">
    <property type="term" value="F:L-glutamate N-acetyltransferase activity"/>
    <property type="evidence" value="ECO:0007669"/>
    <property type="project" value="UniProtKB-UniRule"/>
</dbReference>
<dbReference type="HAMAP" id="MF_01105">
    <property type="entry name" value="N_acetyl_glu_synth"/>
    <property type="match status" value="1"/>
</dbReference>
<dbReference type="InterPro" id="IPR000182">
    <property type="entry name" value="GNAT_dom"/>
</dbReference>
<dbReference type="CDD" id="cd04301">
    <property type="entry name" value="NAT_SF"/>
    <property type="match status" value="1"/>
</dbReference>
<dbReference type="Pfam" id="PF00583">
    <property type="entry name" value="Acetyltransf_1"/>
    <property type="match status" value="1"/>
</dbReference>
<feature type="region of interest" description="Disordered" evidence="9">
    <location>
        <begin position="249"/>
        <end position="270"/>
    </location>
</feature>
<keyword evidence="4 8" id="KW-0028">Amino-acid biosynthesis</keyword>
<comment type="miscellaneous">
    <text evidence="8">In bacteria which possess the bifunctional enzyme ornithine acetyltransferase/N-acetylglutamate synthase (ArgJ), ArgA fulfills an anaplerotic role.</text>
</comment>
<evidence type="ECO:0000256" key="3">
    <source>
        <dbReference type="ARBA" id="ARBA00022571"/>
    </source>
</evidence>
<sequence>MPPQTPGSTAKPAPANTFTSARFSSAAESPKASHEQKTEDPFLDWFRHCTPYIHAHRGRTFVIAFGGEALDDARLPELVHDIALLHGLGIRLVLVHGARPQIERRLAERGTAFQYVDGLRVTDDAALTCVKEATGAARVEIEALLSFGLANSPMAGVRIPVASGNFVFARPIGVLNGVDYQHTGAVRRIDRVSLTQRLDQGAVALIPPIGYSPTGEVFNLTAADVARSVAIALEADKLIFLVEGDGLVDGPAPSTPDESTTQAHEPATQERKIRSHLLGAEVAALLAQAQAQGQHQTLGEDLAQALRAGAEACEHGIARVHLVGRNDPSALLRELFTRDGAGTLMTGEPFERLRAAQSTDIPGIRRLLEPMERAGILVPRSAEELELVIDRFQVTEMDGTIIACASLLDFPHAQIGELACVAVHPAYRAQGRGDRLLTHMEAQARAHGLERLFVLTTQTAHWFRERGFLPGSVEDLPEERRRQYNEARNSQIYIKPLLAQR</sequence>
<dbReference type="EMBL" id="NRRY01000003">
    <property type="protein sequence ID" value="MBK1617555.1"/>
    <property type="molecule type" value="Genomic_DNA"/>
</dbReference>
<dbReference type="EC" id="2.3.1.1" evidence="8"/>
<dbReference type="InterPro" id="IPR033719">
    <property type="entry name" value="NAGS_kin"/>
</dbReference>
<dbReference type="PANTHER" id="PTHR30602:SF12">
    <property type="entry name" value="AMINO-ACID ACETYLTRANSFERASE NAGS1, CHLOROPLASTIC-RELATED"/>
    <property type="match status" value="1"/>
</dbReference>
<comment type="pathway">
    <text evidence="1 8">Amino-acid biosynthesis; L-arginine biosynthesis; N(2)-acetyl-L-ornithine from L-glutamate: step 1/4.</text>
</comment>
<proteinExistence type="inferred from homology"/>
<evidence type="ECO:0000259" key="10">
    <source>
        <dbReference type="PROSITE" id="PS51186"/>
    </source>
</evidence>
<dbReference type="InterPro" id="IPR036393">
    <property type="entry name" value="AceGlu_kinase-like_sf"/>
</dbReference>
<evidence type="ECO:0000256" key="5">
    <source>
        <dbReference type="ARBA" id="ARBA00022679"/>
    </source>
</evidence>
<comment type="catalytic activity">
    <reaction evidence="7 8">
        <text>L-glutamate + acetyl-CoA = N-acetyl-L-glutamate + CoA + H(+)</text>
        <dbReference type="Rhea" id="RHEA:24292"/>
        <dbReference type="ChEBI" id="CHEBI:15378"/>
        <dbReference type="ChEBI" id="CHEBI:29985"/>
        <dbReference type="ChEBI" id="CHEBI:44337"/>
        <dbReference type="ChEBI" id="CHEBI:57287"/>
        <dbReference type="ChEBI" id="CHEBI:57288"/>
        <dbReference type="EC" id="2.3.1.1"/>
    </reaction>
</comment>
<evidence type="ECO:0000256" key="8">
    <source>
        <dbReference type="HAMAP-Rule" id="MF_01105"/>
    </source>
</evidence>
<gene>
    <name evidence="8" type="primary">argA</name>
    <name evidence="11" type="ORF">CKO42_03620</name>
</gene>
<evidence type="ECO:0000256" key="7">
    <source>
        <dbReference type="ARBA" id="ARBA00048372"/>
    </source>
</evidence>
<keyword evidence="3 8" id="KW-0055">Arginine biosynthesis</keyword>
<protein>
    <recommendedName>
        <fullName evidence="8">Amino-acid acetyltransferase</fullName>
        <ecNumber evidence="8">2.3.1.1</ecNumber>
    </recommendedName>
    <alternativeName>
        <fullName evidence="8">N-acetylglutamate synthase</fullName>
        <shortName evidence="8">AGS</shortName>
        <shortName evidence="8">NAGS</shortName>
    </alternativeName>
</protein>
<accession>A0A9X0W664</accession>
<dbReference type="Gene3D" id="3.40.1160.10">
    <property type="entry name" value="Acetylglutamate kinase-like"/>
    <property type="match status" value="1"/>
</dbReference>
<dbReference type="Gene3D" id="3.40.630.30">
    <property type="match status" value="1"/>
</dbReference>
<evidence type="ECO:0000313" key="11">
    <source>
        <dbReference type="EMBL" id="MBK1617555.1"/>
    </source>
</evidence>
<evidence type="ECO:0000256" key="9">
    <source>
        <dbReference type="SAM" id="MobiDB-lite"/>
    </source>
</evidence>
<feature type="region of interest" description="Disordered" evidence="9">
    <location>
        <begin position="1"/>
        <end position="37"/>
    </location>
</feature>
<evidence type="ECO:0000256" key="1">
    <source>
        <dbReference type="ARBA" id="ARBA00004925"/>
    </source>
</evidence>
<dbReference type="PROSITE" id="PS51186">
    <property type="entry name" value="GNAT"/>
    <property type="match status" value="1"/>
</dbReference>
<dbReference type="NCBIfam" id="NF003641">
    <property type="entry name" value="PRK05279.1"/>
    <property type="match status" value="1"/>
</dbReference>
<keyword evidence="8" id="KW-0963">Cytoplasm</keyword>
<name>A0A9X0W664_9GAMM</name>
<dbReference type="NCBIfam" id="TIGR01890">
    <property type="entry name" value="N-Ac-Glu-synth"/>
    <property type="match status" value="1"/>
</dbReference>
<dbReference type="AlphaFoldDB" id="A0A9X0W664"/>
<keyword evidence="6 8" id="KW-0012">Acyltransferase</keyword>
<feature type="domain" description="N-acetyltransferase" evidence="10">
    <location>
        <begin position="351"/>
        <end position="498"/>
    </location>
</feature>
<feature type="compositionally biased region" description="Polar residues" evidence="9">
    <location>
        <begin position="16"/>
        <end position="27"/>
    </location>
</feature>
<evidence type="ECO:0000313" key="12">
    <source>
        <dbReference type="Proteomes" id="UP001138768"/>
    </source>
</evidence>
<comment type="subcellular location">
    <subcellularLocation>
        <location evidence="8">Cytoplasm</location>
    </subcellularLocation>
</comment>
<dbReference type="PIRSF" id="PIRSF000423">
    <property type="entry name" value="ArgA"/>
    <property type="match status" value="1"/>
</dbReference>
<evidence type="ECO:0000256" key="6">
    <source>
        <dbReference type="ARBA" id="ARBA00023315"/>
    </source>
</evidence>
<dbReference type="PANTHER" id="PTHR30602">
    <property type="entry name" value="AMINO-ACID ACETYLTRANSFERASE"/>
    <property type="match status" value="1"/>
</dbReference>
<keyword evidence="12" id="KW-1185">Reference proteome</keyword>
<organism evidence="11 12">
    <name type="scientific">Lamprobacter modestohalophilus</name>
    <dbReference type="NCBI Taxonomy" id="1064514"/>
    <lineage>
        <taxon>Bacteria</taxon>
        <taxon>Pseudomonadati</taxon>
        <taxon>Pseudomonadota</taxon>
        <taxon>Gammaproteobacteria</taxon>
        <taxon>Chromatiales</taxon>
        <taxon>Chromatiaceae</taxon>
        <taxon>Lamprobacter</taxon>
    </lineage>
</organism>
<reference evidence="11 12" key="1">
    <citation type="journal article" date="2020" name="Microorganisms">
        <title>Osmotic Adaptation and Compatible Solute Biosynthesis of Phototrophic Bacteria as Revealed from Genome Analyses.</title>
        <authorList>
            <person name="Imhoff J.F."/>
            <person name="Rahn T."/>
            <person name="Kunzel S."/>
            <person name="Keller A."/>
            <person name="Neulinger S.C."/>
        </authorList>
    </citation>
    <scope>NUCLEOTIDE SEQUENCE [LARGE SCALE GENOMIC DNA]</scope>
    <source>
        <strain evidence="11 12">DSM 25653</strain>
    </source>
</reference>
<dbReference type="InterPro" id="IPR001048">
    <property type="entry name" value="Asp/Glu/Uridylate_kinase"/>
</dbReference>
<dbReference type="GO" id="GO:0006526">
    <property type="term" value="P:L-arginine biosynthetic process"/>
    <property type="evidence" value="ECO:0007669"/>
    <property type="project" value="UniProtKB-UniRule"/>
</dbReference>
<dbReference type="Pfam" id="PF00696">
    <property type="entry name" value="AA_kinase"/>
    <property type="match status" value="1"/>
</dbReference>
<dbReference type="Proteomes" id="UP001138768">
    <property type="component" value="Unassembled WGS sequence"/>
</dbReference>
<evidence type="ECO:0000256" key="4">
    <source>
        <dbReference type="ARBA" id="ARBA00022605"/>
    </source>
</evidence>
<dbReference type="SUPFAM" id="SSF55729">
    <property type="entry name" value="Acyl-CoA N-acyltransferases (Nat)"/>
    <property type="match status" value="1"/>
</dbReference>
<dbReference type="CDD" id="cd04237">
    <property type="entry name" value="AAK_NAGS-ABP"/>
    <property type="match status" value="1"/>
</dbReference>
<dbReference type="RefSeq" id="WP_200238995.1">
    <property type="nucleotide sequence ID" value="NZ_NRRY01000003.1"/>
</dbReference>